<dbReference type="PROSITE" id="PS51898">
    <property type="entry name" value="TYR_RECOMBINASE"/>
    <property type="match status" value="1"/>
</dbReference>
<dbReference type="GO" id="GO:0015074">
    <property type="term" value="P:DNA integration"/>
    <property type="evidence" value="ECO:0007669"/>
    <property type="project" value="InterPro"/>
</dbReference>
<keyword evidence="2" id="KW-1133">Transmembrane helix</keyword>
<protein>
    <recommendedName>
        <fullName evidence="3">Tyr recombinase domain-containing protein</fullName>
    </recommendedName>
</protein>
<keyword evidence="1" id="KW-0233">DNA recombination</keyword>
<keyword evidence="2" id="KW-0472">Membrane</keyword>
<dbReference type="GO" id="GO:0006310">
    <property type="term" value="P:DNA recombination"/>
    <property type="evidence" value="ECO:0007669"/>
    <property type="project" value="UniProtKB-KW"/>
</dbReference>
<dbReference type="SUPFAM" id="SSF56349">
    <property type="entry name" value="DNA breaking-rejoining enzymes"/>
    <property type="match status" value="1"/>
</dbReference>
<keyword evidence="5" id="KW-1185">Reference proteome</keyword>
<name>A0A2T8FCG6_9ACTN</name>
<dbReference type="InterPro" id="IPR011010">
    <property type="entry name" value="DNA_brk_join_enz"/>
</dbReference>
<dbReference type="EMBL" id="QDGZ01000003">
    <property type="protein sequence ID" value="PVG83400.1"/>
    <property type="molecule type" value="Genomic_DNA"/>
</dbReference>
<dbReference type="GO" id="GO:0003677">
    <property type="term" value="F:DNA binding"/>
    <property type="evidence" value="ECO:0007669"/>
    <property type="project" value="InterPro"/>
</dbReference>
<evidence type="ECO:0000256" key="1">
    <source>
        <dbReference type="ARBA" id="ARBA00023172"/>
    </source>
</evidence>
<keyword evidence="2" id="KW-0812">Transmembrane</keyword>
<evidence type="ECO:0000256" key="2">
    <source>
        <dbReference type="SAM" id="Phobius"/>
    </source>
</evidence>
<dbReference type="OrthoDB" id="9815875at2"/>
<evidence type="ECO:0000259" key="3">
    <source>
        <dbReference type="PROSITE" id="PS51898"/>
    </source>
</evidence>
<dbReference type="InterPro" id="IPR002104">
    <property type="entry name" value="Integrase_catalytic"/>
</dbReference>
<sequence length="67" mass="7117">MEVRQILAHIDRSTAKGARAAALILLGYAAALRCSELAALTLADLEPRPGGLLLHLLATKTDPDRRG</sequence>
<dbReference type="InterPro" id="IPR013762">
    <property type="entry name" value="Integrase-like_cat_sf"/>
</dbReference>
<proteinExistence type="predicted"/>
<dbReference type="RefSeq" id="WP_116571879.1">
    <property type="nucleotide sequence ID" value="NZ_QDGZ01000003.1"/>
</dbReference>
<accession>A0A2T8FCG6</accession>
<feature type="transmembrane region" description="Helical" evidence="2">
    <location>
        <begin position="21"/>
        <end position="43"/>
    </location>
</feature>
<gene>
    <name evidence="4" type="ORF">DDE18_08920</name>
</gene>
<dbReference type="Gene3D" id="1.10.443.10">
    <property type="entry name" value="Intergrase catalytic core"/>
    <property type="match status" value="1"/>
</dbReference>
<dbReference type="Proteomes" id="UP000246018">
    <property type="component" value="Unassembled WGS sequence"/>
</dbReference>
<comment type="caution">
    <text evidence="4">The sequence shown here is derived from an EMBL/GenBank/DDBJ whole genome shotgun (WGS) entry which is preliminary data.</text>
</comment>
<reference evidence="4 5" key="1">
    <citation type="submission" date="2018-04" db="EMBL/GenBank/DDBJ databases">
        <title>Genome of Nocardioides gansuensis WSJ-1.</title>
        <authorList>
            <person name="Wu S."/>
            <person name="Wang G."/>
        </authorList>
    </citation>
    <scope>NUCLEOTIDE SEQUENCE [LARGE SCALE GENOMIC DNA]</scope>
    <source>
        <strain evidence="4 5">WSJ-1</strain>
    </source>
</reference>
<evidence type="ECO:0000313" key="5">
    <source>
        <dbReference type="Proteomes" id="UP000246018"/>
    </source>
</evidence>
<dbReference type="AlphaFoldDB" id="A0A2T8FCG6"/>
<evidence type="ECO:0000313" key="4">
    <source>
        <dbReference type="EMBL" id="PVG83400.1"/>
    </source>
</evidence>
<organism evidence="4 5">
    <name type="scientific">Nocardioides gansuensis</name>
    <dbReference type="NCBI Taxonomy" id="2138300"/>
    <lineage>
        <taxon>Bacteria</taxon>
        <taxon>Bacillati</taxon>
        <taxon>Actinomycetota</taxon>
        <taxon>Actinomycetes</taxon>
        <taxon>Propionibacteriales</taxon>
        <taxon>Nocardioidaceae</taxon>
        <taxon>Nocardioides</taxon>
    </lineage>
</organism>
<feature type="domain" description="Tyr recombinase" evidence="3">
    <location>
        <begin position="1"/>
        <end position="67"/>
    </location>
</feature>